<evidence type="ECO:0000313" key="6">
    <source>
        <dbReference type="Proteomes" id="UP001208570"/>
    </source>
</evidence>
<dbReference type="EMBL" id="JAODUP010000309">
    <property type="protein sequence ID" value="KAK2153065.1"/>
    <property type="molecule type" value="Genomic_DNA"/>
</dbReference>
<keyword evidence="4" id="KW-0472">Membrane</keyword>
<keyword evidence="4" id="KW-1133">Transmembrane helix</keyword>
<dbReference type="Gene3D" id="1.25.40.20">
    <property type="entry name" value="Ankyrin repeat-containing domain"/>
    <property type="match status" value="1"/>
</dbReference>
<evidence type="ECO:0000256" key="4">
    <source>
        <dbReference type="SAM" id="Phobius"/>
    </source>
</evidence>
<accession>A0AAD9JIJ1</accession>
<dbReference type="InterPro" id="IPR016024">
    <property type="entry name" value="ARM-type_fold"/>
</dbReference>
<name>A0AAD9JIJ1_9ANNE</name>
<evidence type="ECO:0000256" key="1">
    <source>
        <dbReference type="PROSITE-ProRule" id="PRU00023"/>
    </source>
</evidence>
<evidence type="ECO:0000313" key="5">
    <source>
        <dbReference type="EMBL" id="KAK2153065.1"/>
    </source>
</evidence>
<feature type="compositionally biased region" description="Basic and acidic residues" evidence="3">
    <location>
        <begin position="99"/>
        <end position="109"/>
    </location>
</feature>
<keyword evidence="4" id="KW-0812">Transmembrane</keyword>
<dbReference type="SMART" id="SM00185">
    <property type="entry name" value="ARM"/>
    <property type="match status" value="7"/>
</dbReference>
<dbReference type="InterPro" id="IPR011989">
    <property type="entry name" value="ARM-like"/>
</dbReference>
<evidence type="ECO:0008006" key="7">
    <source>
        <dbReference type="Google" id="ProtNLM"/>
    </source>
</evidence>
<keyword evidence="1" id="KW-0040">ANK repeat</keyword>
<dbReference type="SUPFAM" id="SSF48403">
    <property type="entry name" value="Ankyrin repeat"/>
    <property type="match status" value="1"/>
</dbReference>
<feature type="transmembrane region" description="Helical" evidence="4">
    <location>
        <begin position="12"/>
        <end position="31"/>
    </location>
</feature>
<dbReference type="InterPro" id="IPR036770">
    <property type="entry name" value="Ankyrin_rpt-contain_sf"/>
</dbReference>
<dbReference type="InterPro" id="IPR000225">
    <property type="entry name" value="Armadillo"/>
</dbReference>
<protein>
    <recommendedName>
        <fullName evidence="7">Ankyrin and armadillo repeat-containing protein</fullName>
    </recommendedName>
</protein>
<dbReference type="PROSITE" id="PS50176">
    <property type="entry name" value="ARM_REPEAT"/>
    <property type="match status" value="1"/>
</dbReference>
<feature type="region of interest" description="Disordered" evidence="3">
    <location>
        <begin position="890"/>
        <end position="954"/>
    </location>
</feature>
<dbReference type="PROSITE" id="PS50297">
    <property type="entry name" value="ANK_REP_REGION"/>
    <property type="match status" value="1"/>
</dbReference>
<dbReference type="PROSITE" id="PS50088">
    <property type="entry name" value="ANK_REPEAT"/>
    <property type="match status" value="1"/>
</dbReference>
<organism evidence="5 6">
    <name type="scientific">Paralvinella palmiformis</name>
    <dbReference type="NCBI Taxonomy" id="53620"/>
    <lineage>
        <taxon>Eukaryota</taxon>
        <taxon>Metazoa</taxon>
        <taxon>Spiralia</taxon>
        <taxon>Lophotrochozoa</taxon>
        <taxon>Annelida</taxon>
        <taxon>Polychaeta</taxon>
        <taxon>Sedentaria</taxon>
        <taxon>Canalipalpata</taxon>
        <taxon>Terebellida</taxon>
        <taxon>Terebelliformia</taxon>
        <taxon>Alvinellidae</taxon>
        <taxon>Paralvinella</taxon>
    </lineage>
</organism>
<feature type="compositionally biased region" description="Low complexity" evidence="3">
    <location>
        <begin position="914"/>
        <end position="923"/>
    </location>
</feature>
<dbReference type="SUPFAM" id="SSF48371">
    <property type="entry name" value="ARM repeat"/>
    <property type="match status" value="2"/>
</dbReference>
<reference evidence="5" key="1">
    <citation type="journal article" date="2023" name="Mol. Biol. Evol.">
        <title>Third-Generation Sequencing Reveals the Adaptive Role of the Epigenome in Three Deep-Sea Polychaetes.</title>
        <authorList>
            <person name="Perez M."/>
            <person name="Aroh O."/>
            <person name="Sun Y."/>
            <person name="Lan Y."/>
            <person name="Juniper S.K."/>
            <person name="Young C.R."/>
            <person name="Angers B."/>
            <person name="Qian P.Y."/>
        </authorList>
    </citation>
    <scope>NUCLEOTIDE SEQUENCE</scope>
    <source>
        <strain evidence="5">P08H-3</strain>
    </source>
</reference>
<dbReference type="AlphaFoldDB" id="A0AAD9JIJ1"/>
<sequence length="954" mass="104968">MVRLIIEHNRLSGSGLNVFMVLSFMVLLFSVRCSVDGAIFYDVIINVFSFSPYPRCSVNDVVQVQKAKQQFREGEAADQPGASWEVTVDRLLGPSSRHADWRSHARSRQDNPNTFNPDKNDYSSEEMNEFDEKGWAHIHQASYQGYVKSLGRFVSTDPEQLELETTDDLHSTPLLLAVMSGNLDTVRCLVELGARVHATNSQNHGVIELCAFRQSIPILEYFIGLNDDKLPVWKNLIRFLSSELDKECEEAAKCLQMMTKSVDGDMSRYWRPLFENGVVPAIAKIIKGGINDQARVATIQLLLNLLPSDDVREQFVGLGGMAALVRLLKAGSSRVIRHATEAINELAFDPNYAELAVKDSAIPALIRVVQNVRDSDCMTQVMLALGTIVDGNDAHQQAVHSYPGAIQSIVGLYEDQNHRGLLVALTDAIGKIVGGSETNQNAFVDEGVASPIIGLVRSKHVDLQLSAVTCVHRLVDGNSRTQRTIVREGVVHPMMQMMRKSRQANVQELTAGALWALAGEDTEEKRSMASMMGVQLVIEFLSSLSDVLHFIGSEAMAVLASGPLGKQDVIAQSNGVHPCVRLLRADKEHIVLSVIRTISNLCVAVGFVPQTRNQTTVAQSRGIKLLVALMVHSKNEFIQAEAAHTLGCVSLGHQVNLDELTENVDFSYVRILKMMYAEARPVRLTAGSALAAFAYNSLSNQKVVVLARIIPDEEQAISSATGIKLLVDLLRDSSSNQIVAMACDCIARLSHTRAGIPAAFVSIDTVNYLCDKLSSLVEHVRGSAAIALGYLSFNHHANRQLLNRCRIDPVIMRVLRYYTQRSKLSPEFIEGWRHYKQIGLPAIEEGRLNLVGKKSIQYKDFVGRPLTITSIEETAGGSTNIQNSPTVLQTSSQLNPEDDKTHLTARSSRRSSHISHTSLTSHRPSQLSTGQEQLSISSHMSRQNSMLSVAGGEI</sequence>
<comment type="caution">
    <text evidence="5">The sequence shown here is derived from an EMBL/GenBank/DDBJ whole genome shotgun (WGS) entry which is preliminary data.</text>
</comment>
<dbReference type="InterPro" id="IPR043379">
    <property type="entry name" value="ANKAR"/>
</dbReference>
<proteinExistence type="predicted"/>
<dbReference type="PANTHER" id="PTHR46464">
    <property type="entry name" value="ANK_REP_REGION DOMAIN-CONTAINING PROTEIN"/>
    <property type="match status" value="1"/>
</dbReference>
<feature type="repeat" description="ARM" evidence="2">
    <location>
        <begin position="319"/>
        <end position="361"/>
    </location>
</feature>
<dbReference type="Proteomes" id="UP001208570">
    <property type="component" value="Unassembled WGS sequence"/>
</dbReference>
<evidence type="ECO:0000256" key="2">
    <source>
        <dbReference type="PROSITE-ProRule" id="PRU00259"/>
    </source>
</evidence>
<dbReference type="InterPro" id="IPR002110">
    <property type="entry name" value="Ankyrin_rpt"/>
</dbReference>
<dbReference type="PANTHER" id="PTHR46464:SF2">
    <property type="entry name" value="ANKYRIN AND ARMADILLO REPEAT-CONTAINING PROTEIN"/>
    <property type="match status" value="1"/>
</dbReference>
<keyword evidence="6" id="KW-1185">Reference proteome</keyword>
<evidence type="ECO:0000256" key="3">
    <source>
        <dbReference type="SAM" id="MobiDB-lite"/>
    </source>
</evidence>
<gene>
    <name evidence="5" type="ORF">LSH36_309g03000</name>
</gene>
<feature type="repeat" description="ANK" evidence="1">
    <location>
        <begin position="169"/>
        <end position="201"/>
    </location>
</feature>
<feature type="region of interest" description="Disordered" evidence="3">
    <location>
        <begin position="99"/>
        <end position="125"/>
    </location>
</feature>
<dbReference type="SMART" id="SM00248">
    <property type="entry name" value="ANK"/>
    <property type="match status" value="1"/>
</dbReference>
<dbReference type="Gene3D" id="1.25.10.10">
    <property type="entry name" value="Leucine-rich Repeat Variant"/>
    <property type="match status" value="3"/>
</dbReference>
<dbReference type="Pfam" id="PF00023">
    <property type="entry name" value="Ank"/>
    <property type="match status" value="1"/>
</dbReference>
<feature type="compositionally biased region" description="Polar residues" evidence="3">
    <location>
        <begin position="924"/>
        <end position="947"/>
    </location>
</feature>